<evidence type="ECO:0000256" key="8">
    <source>
        <dbReference type="ARBA" id="ARBA00022990"/>
    </source>
</evidence>
<dbReference type="GO" id="GO:0004427">
    <property type="term" value="F:inorganic diphosphate phosphatase activity"/>
    <property type="evidence" value="ECO:0007669"/>
    <property type="project" value="UniProtKB-EC"/>
</dbReference>
<dbReference type="Gene3D" id="3.90.80.10">
    <property type="entry name" value="Inorganic pyrophosphatase"/>
    <property type="match status" value="1"/>
</dbReference>
<accession>A0A8U7MFN8</accession>
<name>A0A8U7MFN8_CORMO</name>
<evidence type="ECO:0000256" key="1">
    <source>
        <dbReference type="ARBA" id="ARBA00001946"/>
    </source>
</evidence>
<evidence type="ECO:0000256" key="2">
    <source>
        <dbReference type="ARBA" id="ARBA00006220"/>
    </source>
</evidence>
<dbReference type="GO" id="GO:0005737">
    <property type="term" value="C:cytoplasm"/>
    <property type="evidence" value="ECO:0007669"/>
    <property type="project" value="InterPro"/>
</dbReference>
<comment type="similarity">
    <text evidence="2">Belongs to the PPase family.</text>
</comment>
<reference evidence="9" key="2">
    <citation type="submission" date="2025-08" db="UniProtKB">
        <authorList>
            <consortium name="Ensembl"/>
        </authorList>
    </citation>
    <scope>IDENTIFICATION</scope>
</reference>
<proteinExistence type="inferred from homology"/>
<dbReference type="FunFam" id="3.90.80.10:FF:000005">
    <property type="entry name" value="Pyrophosphatase (inorganic) 2"/>
    <property type="match status" value="1"/>
</dbReference>
<dbReference type="Ensembl" id="ENSCMUT00000032632.1">
    <property type="protein sequence ID" value="ENSCMUP00000031794.1"/>
    <property type="gene ID" value="ENSCMUG00000011556.2"/>
</dbReference>
<dbReference type="SUPFAM" id="SSF50324">
    <property type="entry name" value="Inorganic pyrophosphatase"/>
    <property type="match status" value="1"/>
</dbReference>
<dbReference type="PROSITE" id="PS00387">
    <property type="entry name" value="PPASE"/>
    <property type="match status" value="1"/>
</dbReference>
<dbReference type="GO" id="GO:0006796">
    <property type="term" value="P:phosphate-containing compound metabolic process"/>
    <property type="evidence" value="ECO:0007669"/>
    <property type="project" value="InterPro"/>
</dbReference>
<evidence type="ECO:0000256" key="4">
    <source>
        <dbReference type="ARBA" id="ARBA00012146"/>
    </source>
</evidence>
<comment type="subunit">
    <text evidence="3">Homodimer.</text>
</comment>
<protein>
    <recommendedName>
        <fullName evidence="4">inorganic diphosphatase</fullName>
        <ecNumber evidence="4">3.6.1.1</ecNumber>
    </recommendedName>
</protein>
<evidence type="ECO:0000313" key="9">
    <source>
        <dbReference type="Ensembl" id="ENSCMUP00000031794.1"/>
    </source>
</evidence>
<dbReference type="InterPro" id="IPR036649">
    <property type="entry name" value="Pyrophosphatase_sf"/>
</dbReference>
<reference evidence="9" key="3">
    <citation type="submission" date="2025-09" db="UniProtKB">
        <authorList>
            <consortium name="Ensembl"/>
        </authorList>
    </citation>
    <scope>IDENTIFICATION</scope>
</reference>
<keyword evidence="6" id="KW-0378">Hydrolase</keyword>
<keyword evidence="5" id="KW-0479">Metal-binding</keyword>
<dbReference type="CDD" id="cd00412">
    <property type="entry name" value="pyrophosphatase"/>
    <property type="match status" value="1"/>
</dbReference>
<dbReference type="PANTHER" id="PTHR10286">
    <property type="entry name" value="INORGANIC PYROPHOSPHATASE"/>
    <property type="match status" value="1"/>
</dbReference>
<evidence type="ECO:0000256" key="7">
    <source>
        <dbReference type="ARBA" id="ARBA00022842"/>
    </source>
</evidence>
<dbReference type="Pfam" id="PF00719">
    <property type="entry name" value="Pyrophosphatase"/>
    <property type="match status" value="1"/>
</dbReference>
<keyword evidence="7" id="KW-0460">Magnesium</keyword>
<evidence type="ECO:0000256" key="3">
    <source>
        <dbReference type="ARBA" id="ARBA00011738"/>
    </source>
</evidence>
<evidence type="ECO:0000256" key="5">
    <source>
        <dbReference type="ARBA" id="ARBA00022723"/>
    </source>
</evidence>
<dbReference type="InterPro" id="IPR008162">
    <property type="entry name" value="Pyrophosphatase"/>
</dbReference>
<keyword evidence="8" id="KW-0007">Acetylation</keyword>
<sequence>MMRAPPGLSRLLLAAQGWGRLGAMSRYSTEQRGRSNSPDYRLYFKNADGKYISPFHDIPLFAGSKEDKEIPAKRSKTTGSEVLFNMIVEVPRWTNAKMEIATEEPLNPIKHDVKKGKLRYVANIFPHKGYIWNYGALPQTWEDPSHTDKVTGCCGDNDPIDVCEIGSKIRSSGEIVQVKVLGVLGLVDEGETDWKIIAISADDPEAQKIHDIDDLKKHKPGYLEATLDWFQLYKVPDGKPENHFAFDGEFKDKDFAVEIIKSTHEHWKALLHKKVDGGTIKCTNVLVSGSPFCCSDEDARSIVQSNVSQIFGQITTASGHTATVFSIMNLQTLSDQLKGLLKEFPVLFSSSSQCIKSRAASLHPSFVAEEGQLCLHTLFSLSSCPSPATCRPSKCLVLESSPIKKRHFSKCCAVNGSLALNPVHLIHMKEWME</sequence>
<evidence type="ECO:0000256" key="6">
    <source>
        <dbReference type="ARBA" id="ARBA00022801"/>
    </source>
</evidence>
<dbReference type="Proteomes" id="UP000694553">
    <property type="component" value="Unassembled WGS sequence"/>
</dbReference>
<keyword evidence="10" id="KW-1185">Reference proteome</keyword>
<dbReference type="AlphaFoldDB" id="A0A8U7MFN8"/>
<dbReference type="GO" id="GO:0000287">
    <property type="term" value="F:magnesium ion binding"/>
    <property type="evidence" value="ECO:0007669"/>
    <property type="project" value="InterPro"/>
</dbReference>
<dbReference type="EC" id="3.6.1.1" evidence="4"/>
<evidence type="ECO:0000313" key="10">
    <source>
        <dbReference type="Proteomes" id="UP000694553"/>
    </source>
</evidence>
<comment type="cofactor">
    <cofactor evidence="1">
        <name>Mg(2+)</name>
        <dbReference type="ChEBI" id="CHEBI:18420"/>
    </cofactor>
</comment>
<organism evidence="9 10">
    <name type="scientific">Corvus moneduloides</name>
    <name type="common">New Caledonian crow</name>
    <dbReference type="NCBI Taxonomy" id="1196302"/>
    <lineage>
        <taxon>Eukaryota</taxon>
        <taxon>Metazoa</taxon>
        <taxon>Chordata</taxon>
        <taxon>Craniata</taxon>
        <taxon>Vertebrata</taxon>
        <taxon>Euteleostomi</taxon>
        <taxon>Archelosauria</taxon>
        <taxon>Archosauria</taxon>
        <taxon>Dinosauria</taxon>
        <taxon>Saurischia</taxon>
        <taxon>Theropoda</taxon>
        <taxon>Coelurosauria</taxon>
        <taxon>Aves</taxon>
        <taxon>Neognathae</taxon>
        <taxon>Neoaves</taxon>
        <taxon>Telluraves</taxon>
        <taxon>Australaves</taxon>
        <taxon>Passeriformes</taxon>
        <taxon>Corvoidea</taxon>
        <taxon>Corvidae</taxon>
        <taxon>Corvus</taxon>
    </lineage>
</organism>
<gene>
    <name evidence="9" type="primary">PPA2</name>
</gene>
<reference evidence="10" key="1">
    <citation type="submission" date="2019-10" db="EMBL/GenBank/DDBJ databases">
        <title>Corvus moneduloides (New Caledonian crow) genome, bCorMon1, primary haplotype.</title>
        <authorList>
            <person name="Rutz C."/>
            <person name="Fungtammasan C."/>
            <person name="Mountcastle J."/>
            <person name="Formenti G."/>
            <person name="Chow W."/>
            <person name="Howe K."/>
            <person name="Steele M.P."/>
            <person name="Fernandes J."/>
            <person name="Gilbert M.T.P."/>
            <person name="Fedrigo O."/>
            <person name="Jarvis E.D."/>
            <person name="Gemmell N."/>
        </authorList>
    </citation>
    <scope>NUCLEOTIDE SEQUENCE [LARGE SCALE GENOMIC DNA]</scope>
</reference>